<dbReference type="Gene3D" id="3.40.50.300">
    <property type="entry name" value="P-loop containing nucleotide triphosphate hydrolases"/>
    <property type="match status" value="1"/>
</dbReference>
<dbReference type="HOGENOM" id="CLU_092618_2_0_6"/>
<dbReference type="STRING" id="637905.SVI_0690"/>
<dbReference type="Proteomes" id="UP000002350">
    <property type="component" value="Chromosome"/>
</dbReference>
<dbReference type="eggNOG" id="COG0563">
    <property type="taxonomic scope" value="Bacteria"/>
</dbReference>
<evidence type="ECO:0000313" key="1">
    <source>
        <dbReference type="EMBL" id="BAJ00661.1"/>
    </source>
</evidence>
<accession>D4ZG62</accession>
<evidence type="ECO:0000313" key="2">
    <source>
        <dbReference type="Proteomes" id="UP000002350"/>
    </source>
</evidence>
<evidence type="ECO:0008006" key="3">
    <source>
        <dbReference type="Google" id="ProtNLM"/>
    </source>
</evidence>
<organism evidence="1 2">
    <name type="scientific">Shewanella violacea (strain JCM 10179 / CIP 106290 / LMG 19151 / DSS12)</name>
    <dbReference type="NCBI Taxonomy" id="637905"/>
    <lineage>
        <taxon>Bacteria</taxon>
        <taxon>Pseudomonadati</taxon>
        <taxon>Pseudomonadota</taxon>
        <taxon>Gammaproteobacteria</taxon>
        <taxon>Alteromonadales</taxon>
        <taxon>Shewanellaceae</taxon>
        <taxon>Shewanella</taxon>
    </lineage>
</organism>
<keyword evidence="2" id="KW-1185">Reference proteome</keyword>
<name>D4ZG62_SHEVD</name>
<protein>
    <recommendedName>
        <fullName evidence="3">Shikimate kinase</fullName>
    </recommendedName>
</protein>
<dbReference type="KEGG" id="svo:SVI_0690"/>
<dbReference type="PANTHER" id="PTHR37816:SF2">
    <property type="entry name" value="DNA TOPOLOGY MODULATION PROTEIN FLAR-RELATED PROTEIN"/>
    <property type="match status" value="1"/>
</dbReference>
<dbReference type="AlphaFoldDB" id="D4ZG62"/>
<dbReference type="Pfam" id="PF13238">
    <property type="entry name" value="AAA_18"/>
    <property type="match status" value="1"/>
</dbReference>
<dbReference type="SUPFAM" id="SSF52540">
    <property type="entry name" value="P-loop containing nucleoside triphosphate hydrolases"/>
    <property type="match status" value="1"/>
</dbReference>
<dbReference type="InterPro" id="IPR052922">
    <property type="entry name" value="Cytidylate_Kinase-2"/>
</dbReference>
<dbReference type="EMBL" id="AP011177">
    <property type="protein sequence ID" value="BAJ00661.1"/>
    <property type="molecule type" value="Genomic_DNA"/>
</dbReference>
<reference evidence="2" key="1">
    <citation type="journal article" date="2010" name="Mol. Biosyst.">
        <title>Complete genome sequence and comparative analysis of Shewanella violacea, a psychrophilic and piezophilic bacterium from deep sea floor sediments.</title>
        <authorList>
            <person name="Aono E."/>
            <person name="Baba T."/>
            <person name="Ara T."/>
            <person name="Nishi T."/>
            <person name="Nakamichi T."/>
            <person name="Inamoto E."/>
            <person name="Toyonaga H."/>
            <person name="Hasegawa M."/>
            <person name="Takai Y."/>
            <person name="Okumura Y."/>
            <person name="Baba M."/>
            <person name="Tomita M."/>
            <person name="Kato C."/>
            <person name="Oshima T."/>
            <person name="Nakasone K."/>
            <person name="Mori H."/>
        </authorList>
    </citation>
    <scope>NUCLEOTIDE SEQUENCE [LARGE SCALE GENOMIC DNA]</scope>
    <source>
        <strain evidence="2">JCM 10179 / CIP 106290 / LMG 19151 / DSS12</strain>
    </source>
</reference>
<sequence length="176" mass="20116">MGDNMARRVLIFGNSGSGKSTLAKRLASSDGLAHLDLDSLAWQPYEPPKPPERMPLNESAYKLKTFTQGNQNWVVEGCYTDLLQLLVGNVTELIFMNLPVDLCIENAKQRPWEPHKYPSKQAQDANLSMLIEWIAQYDLRDDTFSRRAHEDFYSAFQGKKTRYLSNLSSTRNSRDI</sequence>
<proteinExistence type="predicted"/>
<gene>
    <name evidence="1" type="ordered locus">SVI_0690</name>
</gene>
<dbReference type="PANTHER" id="PTHR37816">
    <property type="entry name" value="YALI0E33011P"/>
    <property type="match status" value="1"/>
</dbReference>
<dbReference type="InterPro" id="IPR027417">
    <property type="entry name" value="P-loop_NTPase"/>
</dbReference>
<dbReference type="OrthoDB" id="5296079at2"/>